<dbReference type="RefSeq" id="WP_107036812.1">
    <property type="nucleotide sequence ID" value="NZ_CAOMDK010000007.1"/>
</dbReference>
<dbReference type="Pfam" id="PF13186">
    <property type="entry name" value="SPASM"/>
    <property type="match status" value="1"/>
</dbReference>
<dbReference type="InterPro" id="IPR007197">
    <property type="entry name" value="rSAM"/>
</dbReference>
<dbReference type="PANTHER" id="PTHR43273">
    <property type="entry name" value="ANAEROBIC SULFATASE-MATURATING ENZYME HOMOLOG ASLB-RELATED"/>
    <property type="match status" value="1"/>
</dbReference>
<dbReference type="PANTHER" id="PTHR43273:SF8">
    <property type="entry name" value="RADICAL SAM DOMAIN PROTEIN"/>
    <property type="match status" value="1"/>
</dbReference>
<reference evidence="8" key="1">
    <citation type="submission" date="2018-02" db="EMBL/GenBank/DDBJ databases">
        <authorList>
            <person name="Clavel T."/>
            <person name="Strowig T."/>
        </authorList>
    </citation>
    <scope>NUCLEOTIDE SEQUENCE [LARGE SCALE GENOMIC DNA]</scope>
    <source>
        <strain evidence="8">DSM 100764</strain>
    </source>
</reference>
<evidence type="ECO:0000259" key="6">
    <source>
        <dbReference type="PROSITE" id="PS51918"/>
    </source>
</evidence>
<keyword evidence="5" id="KW-0411">Iron-sulfur</keyword>
<dbReference type="InterPro" id="IPR058240">
    <property type="entry name" value="rSAM_sf"/>
</dbReference>
<dbReference type="NCBIfam" id="TIGR04085">
    <property type="entry name" value="rSAM_more_4Fe4S"/>
    <property type="match status" value="1"/>
</dbReference>
<proteinExistence type="predicted"/>
<evidence type="ECO:0000313" key="7">
    <source>
        <dbReference type="EMBL" id="PWB06169.1"/>
    </source>
</evidence>
<dbReference type="SFLD" id="SFLDS00029">
    <property type="entry name" value="Radical_SAM"/>
    <property type="match status" value="1"/>
</dbReference>
<comment type="caution">
    <text evidence="7">The sequence shown here is derived from an EMBL/GenBank/DDBJ whole genome shotgun (WGS) entry which is preliminary data.</text>
</comment>
<dbReference type="GO" id="GO:0051536">
    <property type="term" value="F:iron-sulfur cluster binding"/>
    <property type="evidence" value="ECO:0007669"/>
    <property type="project" value="UniProtKB-KW"/>
</dbReference>
<keyword evidence="4" id="KW-0408">Iron</keyword>
<dbReference type="Gene3D" id="3.20.20.70">
    <property type="entry name" value="Aldolase class I"/>
    <property type="match status" value="1"/>
</dbReference>
<dbReference type="SUPFAM" id="SSF102114">
    <property type="entry name" value="Radical SAM enzymes"/>
    <property type="match status" value="1"/>
</dbReference>
<dbReference type="SFLD" id="SFLDG01384">
    <property type="entry name" value="thioether_bond_formation_requi"/>
    <property type="match status" value="1"/>
</dbReference>
<dbReference type="AlphaFoldDB" id="A0A2V1ISZ1"/>
<organism evidence="7 8">
    <name type="scientific">Paramuribaculum intestinale</name>
    <dbReference type="NCBI Taxonomy" id="2094151"/>
    <lineage>
        <taxon>Bacteria</taxon>
        <taxon>Pseudomonadati</taxon>
        <taxon>Bacteroidota</taxon>
        <taxon>Bacteroidia</taxon>
        <taxon>Bacteroidales</taxon>
        <taxon>Muribaculaceae</taxon>
        <taxon>Paramuribaculum</taxon>
    </lineage>
</organism>
<dbReference type="GO" id="GO:0046872">
    <property type="term" value="F:metal ion binding"/>
    <property type="evidence" value="ECO:0007669"/>
    <property type="project" value="UniProtKB-KW"/>
</dbReference>
<dbReference type="InterPro" id="IPR023885">
    <property type="entry name" value="4Fe4S-binding_SPASM_dom"/>
</dbReference>
<dbReference type="GO" id="GO:0016491">
    <property type="term" value="F:oxidoreductase activity"/>
    <property type="evidence" value="ECO:0007669"/>
    <property type="project" value="InterPro"/>
</dbReference>
<keyword evidence="2" id="KW-0949">S-adenosyl-L-methionine</keyword>
<name>A0A2V1ISZ1_9BACT</name>
<evidence type="ECO:0000256" key="3">
    <source>
        <dbReference type="ARBA" id="ARBA00022723"/>
    </source>
</evidence>
<dbReference type="Pfam" id="PF04055">
    <property type="entry name" value="Radical_SAM"/>
    <property type="match status" value="1"/>
</dbReference>
<evidence type="ECO:0000256" key="4">
    <source>
        <dbReference type="ARBA" id="ARBA00023004"/>
    </source>
</evidence>
<dbReference type="InterPro" id="IPR006638">
    <property type="entry name" value="Elp3/MiaA/NifB-like_rSAM"/>
</dbReference>
<dbReference type="PROSITE" id="PS51918">
    <property type="entry name" value="RADICAL_SAM"/>
    <property type="match status" value="1"/>
</dbReference>
<dbReference type="EMBL" id="PUBV01000032">
    <property type="protein sequence ID" value="PWB06169.1"/>
    <property type="molecule type" value="Genomic_DNA"/>
</dbReference>
<accession>A0A2V1ISZ1</accession>
<dbReference type="SMART" id="SM00729">
    <property type="entry name" value="Elp3"/>
    <property type="match status" value="1"/>
</dbReference>
<dbReference type="CDD" id="cd01335">
    <property type="entry name" value="Radical_SAM"/>
    <property type="match status" value="1"/>
</dbReference>
<evidence type="ECO:0000256" key="2">
    <source>
        <dbReference type="ARBA" id="ARBA00022691"/>
    </source>
</evidence>
<dbReference type="SFLD" id="SFLDG01067">
    <property type="entry name" value="SPASM/twitch_domain_containing"/>
    <property type="match status" value="1"/>
</dbReference>
<gene>
    <name evidence="7" type="ORF">C5O25_11110</name>
</gene>
<evidence type="ECO:0000256" key="1">
    <source>
        <dbReference type="ARBA" id="ARBA00001966"/>
    </source>
</evidence>
<dbReference type="Proteomes" id="UP000244925">
    <property type="component" value="Unassembled WGS sequence"/>
</dbReference>
<sequence>MTLSEHNIFTRQMEYGHYLIYLPLSKYARILTQEQVNNLTDSVEKSEQAEDPAVTEVLANVKPTQQSNVYITEHSVTGIRNMMILPNNVCNFKCTYCYSAEGRSGKTIDSDKLKSALCYFLDSNRVSGERLTISILGGGEPLLSWDLVKDSLDLAYSLAEKRGHKLPVSIVTNGSILTDEIVDYLRSHEISLSVSFDILPEIQNMQRGHYETVVENINRFTNAGIDLAFNTVITCENVGRMDEMLHTIAANTPKVKKVSFKSLISNNYFKDADERRKYYRDFVDNFFKALDLAKQLGIWLTSPYFNNALCLSDRFCPGKFVVTSDGDISICHCVGSRKDRLYNDFIFGHITADGNVAIDEEKLEKILSHDHNRNERCKDCIAHWHCAGGCYADNSTIGDNEESQNAYCESMRYFIERYICKFILK</sequence>
<protein>
    <submittedName>
        <fullName evidence="7">Radical SAM protein</fullName>
    </submittedName>
</protein>
<feature type="domain" description="Radical SAM core" evidence="6">
    <location>
        <begin position="76"/>
        <end position="303"/>
    </location>
</feature>
<keyword evidence="8" id="KW-1185">Reference proteome</keyword>
<dbReference type="SFLD" id="SFLDG01386">
    <property type="entry name" value="main_SPASM_domain-containing"/>
    <property type="match status" value="1"/>
</dbReference>
<dbReference type="InterPro" id="IPR013785">
    <property type="entry name" value="Aldolase_TIM"/>
</dbReference>
<dbReference type="InterPro" id="IPR023867">
    <property type="entry name" value="Sulphatase_maturase_rSAM"/>
</dbReference>
<evidence type="ECO:0000313" key="8">
    <source>
        <dbReference type="Proteomes" id="UP000244925"/>
    </source>
</evidence>
<evidence type="ECO:0000256" key="5">
    <source>
        <dbReference type="ARBA" id="ARBA00023014"/>
    </source>
</evidence>
<comment type="cofactor">
    <cofactor evidence="1">
        <name>[4Fe-4S] cluster</name>
        <dbReference type="ChEBI" id="CHEBI:49883"/>
    </cofactor>
</comment>
<keyword evidence="3" id="KW-0479">Metal-binding</keyword>